<gene>
    <name evidence="1" type="ORF">NGTWS1702_11520</name>
</gene>
<comment type="caution">
    <text evidence="1">The sequence shown here is derived from an EMBL/GenBank/DDBJ whole genome shotgun (WGS) entry which is preliminary data.</text>
</comment>
<name>A0ABQ4VB75_9MYCO</name>
<proteinExistence type="predicted"/>
<reference evidence="1 2" key="1">
    <citation type="submission" date="2021-08" db="EMBL/GenBank/DDBJ databases">
        <title>Draft genome sequence of Mycolicibacterium sp. NGTWS1702 strain.</title>
        <authorList>
            <person name="Matsumoto M."/>
            <person name="Tang B.C.C."/>
            <person name="Machida Y."/>
            <person name="Matoyama H."/>
            <person name="Kishihara T."/>
            <person name="Sato S."/>
            <person name="Kondo I."/>
            <person name="Sano M."/>
            <person name="Kato G."/>
        </authorList>
    </citation>
    <scope>NUCLEOTIDE SEQUENCE [LARGE SCALE GENOMIC DNA]</scope>
    <source>
        <strain evidence="1 2">NGTWSNA01</strain>
    </source>
</reference>
<dbReference type="Proteomes" id="UP001060504">
    <property type="component" value="Unassembled WGS sequence"/>
</dbReference>
<evidence type="ECO:0000313" key="2">
    <source>
        <dbReference type="Proteomes" id="UP001060504"/>
    </source>
</evidence>
<evidence type="ECO:0008006" key="3">
    <source>
        <dbReference type="Google" id="ProtNLM"/>
    </source>
</evidence>
<organism evidence="1 2">
    <name type="scientific">Mycolicibacterium cyprinidarum</name>
    <dbReference type="NCBI Taxonomy" id="2860311"/>
    <lineage>
        <taxon>Bacteria</taxon>
        <taxon>Bacillati</taxon>
        <taxon>Actinomycetota</taxon>
        <taxon>Actinomycetes</taxon>
        <taxon>Mycobacteriales</taxon>
        <taxon>Mycobacteriaceae</taxon>
        <taxon>Mycolicibacterium</taxon>
    </lineage>
</organism>
<keyword evidence="2" id="KW-1185">Reference proteome</keyword>
<sequence>MSDPSPRSGLVYTALALAVVSLGLAVFALLRAADEPKYTDDQRSQAKAAICAAFETVSKGVAMNTNLAPPGGSDDIGGALAVAANARVALNDGGQYLLARLDPATPADLAREVRNFGNQLMDIGAAATAGAPNTDPTQADRLTNAEAASTTIVGLCR</sequence>
<dbReference type="EMBL" id="BPRH01001225">
    <property type="protein sequence ID" value="GJF12546.1"/>
    <property type="molecule type" value="Genomic_DNA"/>
</dbReference>
<protein>
    <recommendedName>
        <fullName evidence="3">Alanine and proline rich membrane protein</fullName>
    </recommendedName>
</protein>
<accession>A0ABQ4VB75</accession>
<evidence type="ECO:0000313" key="1">
    <source>
        <dbReference type="EMBL" id="GJF12546.1"/>
    </source>
</evidence>